<evidence type="ECO:0000256" key="8">
    <source>
        <dbReference type="SAM" id="MobiDB-lite"/>
    </source>
</evidence>
<dbReference type="Pfam" id="PF00528">
    <property type="entry name" value="BPD_transp_1"/>
    <property type="match status" value="1"/>
</dbReference>
<comment type="subcellular location">
    <subcellularLocation>
        <location evidence="1 7">Cell membrane</location>
        <topology evidence="1 7">Multi-pass membrane protein</topology>
    </subcellularLocation>
</comment>
<keyword evidence="3" id="KW-1003">Cell membrane</keyword>
<evidence type="ECO:0000256" key="2">
    <source>
        <dbReference type="ARBA" id="ARBA00022448"/>
    </source>
</evidence>
<dbReference type="Gene3D" id="1.10.3720.10">
    <property type="entry name" value="MetI-like"/>
    <property type="match status" value="1"/>
</dbReference>
<evidence type="ECO:0000313" key="10">
    <source>
        <dbReference type="EMBL" id="GAA4708406.1"/>
    </source>
</evidence>
<accession>A0ABP8XHU3</accession>
<comment type="caution">
    <text evidence="10">The sequence shown here is derived from an EMBL/GenBank/DDBJ whole genome shotgun (WGS) entry which is preliminary data.</text>
</comment>
<dbReference type="CDD" id="cd06261">
    <property type="entry name" value="TM_PBP2"/>
    <property type="match status" value="1"/>
</dbReference>
<feature type="compositionally biased region" description="Basic and acidic residues" evidence="8">
    <location>
        <begin position="16"/>
        <end position="26"/>
    </location>
</feature>
<keyword evidence="6 7" id="KW-0472">Membrane</keyword>
<evidence type="ECO:0000256" key="3">
    <source>
        <dbReference type="ARBA" id="ARBA00022475"/>
    </source>
</evidence>
<proteinExistence type="inferred from homology"/>
<feature type="transmembrane region" description="Helical" evidence="7">
    <location>
        <begin position="231"/>
        <end position="251"/>
    </location>
</feature>
<comment type="similarity">
    <text evidence="7">Belongs to the binding-protein-dependent transport system permease family.</text>
</comment>
<evidence type="ECO:0000256" key="7">
    <source>
        <dbReference type="RuleBase" id="RU363032"/>
    </source>
</evidence>
<dbReference type="EMBL" id="BAABHM010000015">
    <property type="protein sequence ID" value="GAA4708406.1"/>
    <property type="molecule type" value="Genomic_DNA"/>
</dbReference>
<dbReference type="PANTHER" id="PTHR30193:SF41">
    <property type="entry name" value="DIACETYLCHITOBIOSE UPTAKE SYSTEM PERMEASE PROTEIN NGCF"/>
    <property type="match status" value="1"/>
</dbReference>
<sequence length="315" mass="34026">MTVTPSRPVEPPRQAEPAERSPGRKDRRGDALVAALFVSPAMLAFTVFVIVPALGGLVLAFFEWDLFGTPVFVGLDNLARLFTDPAMWQALGVTALFVVLGVIPTTLVGFVLAVVVNVNMPGIGAWRVLYFTPMIASAAVSAIIWVNLYNGRSGLVNQFLALFGVDGPNWLADPTWALPALVLMMIWGALPIVIILYLAGLQRVPEDIYAAASLDGAGRWRQLWSMTWPNVWGTTVLVAVLQAVSFVSGSFEVALIMTDGGPLGTTQSLALYSYKVAFTERDIGYGSALSLFQLALIIGVVLLSRAIVRFRKERG</sequence>
<evidence type="ECO:0000256" key="6">
    <source>
        <dbReference type="ARBA" id="ARBA00023136"/>
    </source>
</evidence>
<dbReference type="SUPFAM" id="SSF161098">
    <property type="entry name" value="MetI-like"/>
    <property type="match status" value="1"/>
</dbReference>
<reference evidence="11" key="1">
    <citation type="journal article" date="2019" name="Int. J. Syst. Evol. Microbiol.">
        <title>The Global Catalogue of Microorganisms (GCM) 10K type strain sequencing project: providing services to taxonomists for standard genome sequencing and annotation.</title>
        <authorList>
            <consortium name="The Broad Institute Genomics Platform"/>
            <consortium name="The Broad Institute Genome Sequencing Center for Infectious Disease"/>
            <person name="Wu L."/>
            <person name="Ma J."/>
        </authorList>
    </citation>
    <scope>NUCLEOTIDE SEQUENCE [LARGE SCALE GENOMIC DNA]</scope>
    <source>
        <strain evidence="11">JCM 17975</strain>
    </source>
</reference>
<feature type="domain" description="ABC transmembrane type-1" evidence="9">
    <location>
        <begin position="91"/>
        <end position="304"/>
    </location>
</feature>
<keyword evidence="11" id="KW-1185">Reference proteome</keyword>
<dbReference type="PROSITE" id="PS50928">
    <property type="entry name" value="ABC_TM1"/>
    <property type="match status" value="1"/>
</dbReference>
<feature type="transmembrane region" description="Helical" evidence="7">
    <location>
        <begin position="128"/>
        <end position="148"/>
    </location>
</feature>
<dbReference type="InterPro" id="IPR035906">
    <property type="entry name" value="MetI-like_sf"/>
</dbReference>
<dbReference type="InterPro" id="IPR051393">
    <property type="entry name" value="ABC_transporter_permease"/>
</dbReference>
<evidence type="ECO:0000256" key="4">
    <source>
        <dbReference type="ARBA" id="ARBA00022692"/>
    </source>
</evidence>
<dbReference type="Proteomes" id="UP001500843">
    <property type="component" value="Unassembled WGS sequence"/>
</dbReference>
<protein>
    <submittedName>
        <fullName evidence="10">Sugar ABC transporter permease</fullName>
    </submittedName>
</protein>
<feature type="transmembrane region" description="Helical" evidence="7">
    <location>
        <begin position="90"/>
        <end position="116"/>
    </location>
</feature>
<feature type="region of interest" description="Disordered" evidence="8">
    <location>
        <begin position="1"/>
        <end position="26"/>
    </location>
</feature>
<keyword evidence="5 7" id="KW-1133">Transmembrane helix</keyword>
<name>A0ABP8XHU3_9MICO</name>
<evidence type="ECO:0000313" key="11">
    <source>
        <dbReference type="Proteomes" id="UP001500843"/>
    </source>
</evidence>
<keyword evidence="4 7" id="KW-0812">Transmembrane</keyword>
<organism evidence="10 11">
    <name type="scientific">Promicromonospora umidemergens</name>
    <dbReference type="NCBI Taxonomy" id="629679"/>
    <lineage>
        <taxon>Bacteria</taxon>
        <taxon>Bacillati</taxon>
        <taxon>Actinomycetota</taxon>
        <taxon>Actinomycetes</taxon>
        <taxon>Micrococcales</taxon>
        <taxon>Promicromonosporaceae</taxon>
        <taxon>Promicromonospora</taxon>
    </lineage>
</organism>
<keyword evidence="2 7" id="KW-0813">Transport</keyword>
<gene>
    <name evidence="10" type="ORF">GCM10023198_33820</name>
</gene>
<feature type="transmembrane region" description="Helical" evidence="7">
    <location>
        <begin position="283"/>
        <end position="308"/>
    </location>
</feature>
<dbReference type="PANTHER" id="PTHR30193">
    <property type="entry name" value="ABC TRANSPORTER PERMEASE PROTEIN"/>
    <property type="match status" value="1"/>
</dbReference>
<evidence type="ECO:0000259" key="9">
    <source>
        <dbReference type="PROSITE" id="PS50928"/>
    </source>
</evidence>
<feature type="transmembrane region" description="Helical" evidence="7">
    <location>
        <begin position="176"/>
        <end position="199"/>
    </location>
</feature>
<dbReference type="InterPro" id="IPR000515">
    <property type="entry name" value="MetI-like"/>
</dbReference>
<evidence type="ECO:0000256" key="1">
    <source>
        <dbReference type="ARBA" id="ARBA00004651"/>
    </source>
</evidence>
<evidence type="ECO:0000256" key="5">
    <source>
        <dbReference type="ARBA" id="ARBA00022989"/>
    </source>
</evidence>
<feature type="transmembrane region" description="Helical" evidence="7">
    <location>
        <begin position="31"/>
        <end position="62"/>
    </location>
</feature>